<protein>
    <submittedName>
        <fullName evidence="1">Uncharacterized protein</fullName>
    </submittedName>
</protein>
<reference evidence="1" key="1">
    <citation type="submission" date="2014-12" db="EMBL/GenBank/DDBJ databases">
        <authorList>
            <person name="Hall J."/>
        </authorList>
    </citation>
    <scope>NUCLEOTIDE SEQUENCE [LARGE SCALE GENOMIC DNA]</scope>
    <source>
        <strain evidence="1">SBW25</strain>
        <plasmid evidence="1">pQBR57</plasmid>
    </source>
</reference>
<name>A0A0G4E423_PSEFS</name>
<dbReference type="InterPro" id="IPR006311">
    <property type="entry name" value="TAT_signal"/>
</dbReference>
<keyword evidence="1" id="KW-0614">Plasmid</keyword>
<evidence type="ECO:0000313" key="1">
    <source>
        <dbReference type="EMBL" id="CEK41995.1"/>
    </source>
</evidence>
<dbReference type="AlphaFoldDB" id="A0A0G4E423"/>
<gene>
    <name evidence="1" type="ORF">PQBR57_0042</name>
</gene>
<dbReference type="PROSITE" id="PS51318">
    <property type="entry name" value="TAT"/>
    <property type="match status" value="1"/>
</dbReference>
<dbReference type="EMBL" id="LN713926">
    <property type="protein sequence ID" value="CEK41995.1"/>
    <property type="molecule type" value="Genomic_DNA"/>
</dbReference>
<proteinExistence type="predicted"/>
<organism evidence="1">
    <name type="scientific">Pseudomonas fluorescens (strain SBW25)</name>
    <dbReference type="NCBI Taxonomy" id="216595"/>
    <lineage>
        <taxon>Bacteria</taxon>
        <taxon>Pseudomonadati</taxon>
        <taxon>Pseudomonadota</taxon>
        <taxon>Gammaproteobacteria</taxon>
        <taxon>Pseudomonadales</taxon>
        <taxon>Pseudomonadaceae</taxon>
        <taxon>Pseudomonas</taxon>
    </lineage>
</organism>
<reference evidence="1" key="2">
    <citation type="submission" date="2015-06" db="EMBL/GenBank/DDBJ databases">
        <title>Environmentally co-occuring mercury resistance plasmids are genetically and phenotypically diverse and confer variable context-dependent fitness effects.</title>
        <authorList>
            <person name="Hall J.P.J."/>
            <person name="Harrison E."/>
            <person name="Lilley A.K."/>
            <person name="Paterson S."/>
            <person name="Spiers A.J."/>
            <person name="Brockhurst M.A."/>
        </authorList>
    </citation>
    <scope>NUCLEOTIDE SEQUENCE [LARGE SCALE GENOMIC DNA]</scope>
    <source>
        <strain evidence="1">SBW25</strain>
        <plasmid evidence="1">pQBR57</plasmid>
    </source>
</reference>
<accession>A0A0G4E423</accession>
<sequence>MPLNHEQFGGCRGSTLRYKAWRISPVIETLPLTRRRFNKLSAAAIAASALGLGVVSPEARATMASIATLLFVDPVTLEYKVFGPCCYFCQDYMIVSHYQPVVLCEVVKGGGDTVVGQPVAGPLSAGVDSNDYTSMHVRLWEIPDWAVNIAMLGQGCKMCGVDQAKSPGTPNVLNGGMTSICSAATDKLMGVATSAVNNALPNCFPKLLYTTEADPAWNTGCRDWLMFTPTEIECSAIGSTISSMFGFERCIGTQWGPLFPRQMASHNDNPVVAAGIAAYRALHIARNAVGSLPFDTSMMVGRLQQTYPSTTIGLGAGSFALDTFIRLHNVSLSEIYTFVWWLPVVCCKEYDEIFGFCEPAVPCS</sequence>
<geneLocation type="plasmid" evidence="1">
    <name>pQBR57</name>
</geneLocation>